<keyword evidence="2" id="KW-0121">Carboxypeptidase</keyword>
<evidence type="ECO:0000313" key="2">
    <source>
        <dbReference type="EMBL" id="PTN10602.1"/>
    </source>
</evidence>
<keyword evidence="1" id="KW-0732">Signal</keyword>
<name>A0A2T5C6R9_9BACT</name>
<dbReference type="RefSeq" id="WP_107820700.1">
    <property type="nucleotide sequence ID" value="NZ_OY782574.1"/>
</dbReference>
<sequence>MKQILILFTLLLALGSQAQNKMLKGRIVDQATQAGIAYTNIGVEGTFYGTASDADGFFELKVPAEFQTQTLFISAVGYQNQSLRVADLLLKDFARIALVEQTYDIEGIDVAAQSRVLYRIIRTAAERVPQNYHSSPVGMTFHYLGKTMLDDSTAHIREAIVDVTDAKGYSQPGVKDAYDSRNYRFTQVNKNFDSYSFGADNAGFDELLEQDLARLSNTVFSEKLLNDYDLYLDGISAYQGDSVWIISYKPTKIDLAHTGDYYATKMEGKLYILKSNYALVRSECVLEASRNNAQNRSLLSQNKDQQQVRYHLTTLYQRYGGKYLVSYLDQDKRFTNAAGQEIKLSRKAALLDFEPSPQLLTERQYFENTDYNQQFWNSFHSKKKL</sequence>
<evidence type="ECO:0000313" key="3">
    <source>
        <dbReference type="Proteomes" id="UP000243525"/>
    </source>
</evidence>
<protein>
    <submittedName>
        <fullName evidence="2">Carboxypeptidase-like protein</fullName>
    </submittedName>
</protein>
<evidence type="ECO:0000256" key="1">
    <source>
        <dbReference type="SAM" id="SignalP"/>
    </source>
</evidence>
<reference evidence="2 3" key="1">
    <citation type="submission" date="2018-04" db="EMBL/GenBank/DDBJ databases">
        <title>Genomic Encyclopedia of Archaeal and Bacterial Type Strains, Phase II (KMG-II): from individual species to whole genera.</title>
        <authorList>
            <person name="Goeker M."/>
        </authorList>
    </citation>
    <scope>NUCLEOTIDE SEQUENCE [LARGE SCALE GENOMIC DNA]</scope>
    <source>
        <strain evidence="2 3">DSM 28823</strain>
    </source>
</reference>
<keyword evidence="2" id="KW-0378">Hydrolase</keyword>
<organism evidence="2 3">
    <name type="scientific">Mangrovibacterium marinum</name>
    <dbReference type="NCBI Taxonomy" id="1639118"/>
    <lineage>
        <taxon>Bacteria</taxon>
        <taxon>Pseudomonadati</taxon>
        <taxon>Bacteroidota</taxon>
        <taxon>Bacteroidia</taxon>
        <taxon>Marinilabiliales</taxon>
        <taxon>Prolixibacteraceae</taxon>
        <taxon>Mangrovibacterium</taxon>
    </lineage>
</organism>
<feature type="chain" id="PRO_5015619409" evidence="1">
    <location>
        <begin position="19"/>
        <end position="385"/>
    </location>
</feature>
<keyword evidence="3" id="KW-1185">Reference proteome</keyword>
<proteinExistence type="predicted"/>
<gene>
    <name evidence="2" type="ORF">C8N47_101252</name>
</gene>
<dbReference type="Proteomes" id="UP000243525">
    <property type="component" value="Unassembled WGS sequence"/>
</dbReference>
<dbReference type="AlphaFoldDB" id="A0A2T5C6R9"/>
<dbReference type="EMBL" id="QAAD01000001">
    <property type="protein sequence ID" value="PTN10602.1"/>
    <property type="molecule type" value="Genomic_DNA"/>
</dbReference>
<dbReference type="Gene3D" id="2.60.40.1120">
    <property type="entry name" value="Carboxypeptidase-like, regulatory domain"/>
    <property type="match status" value="1"/>
</dbReference>
<dbReference type="GO" id="GO:0004180">
    <property type="term" value="F:carboxypeptidase activity"/>
    <property type="evidence" value="ECO:0007669"/>
    <property type="project" value="UniProtKB-KW"/>
</dbReference>
<keyword evidence="2" id="KW-0645">Protease</keyword>
<feature type="signal peptide" evidence="1">
    <location>
        <begin position="1"/>
        <end position="18"/>
    </location>
</feature>
<dbReference type="SUPFAM" id="SSF49464">
    <property type="entry name" value="Carboxypeptidase regulatory domain-like"/>
    <property type="match status" value="1"/>
</dbReference>
<dbReference type="InterPro" id="IPR008969">
    <property type="entry name" value="CarboxyPept-like_regulatory"/>
</dbReference>
<dbReference type="Pfam" id="PF13715">
    <property type="entry name" value="CarbopepD_reg_2"/>
    <property type="match status" value="1"/>
</dbReference>
<dbReference type="OrthoDB" id="1108759at2"/>
<accession>A0A2T5C6R9</accession>
<comment type="caution">
    <text evidence="2">The sequence shown here is derived from an EMBL/GenBank/DDBJ whole genome shotgun (WGS) entry which is preliminary data.</text>
</comment>